<evidence type="ECO:0000313" key="1">
    <source>
        <dbReference type="EMBL" id="SFU83536.1"/>
    </source>
</evidence>
<protein>
    <submittedName>
        <fullName evidence="1">Uncharacterized protein</fullName>
    </submittedName>
</protein>
<name>A0A1I7JED5_9BURK</name>
<dbReference type="AlphaFoldDB" id="A0A1I7JED5"/>
<gene>
    <name evidence="1" type="ORF">SAMN05216552_101154</name>
</gene>
<keyword evidence="2" id="KW-1185">Reference proteome</keyword>
<dbReference type="Gene3D" id="3.90.176.10">
    <property type="entry name" value="Toxin ADP-ribosyltransferase, Chain A, domain 1"/>
    <property type="match status" value="1"/>
</dbReference>
<dbReference type="Proteomes" id="UP000199391">
    <property type="component" value="Unassembled WGS sequence"/>
</dbReference>
<sequence>MHRIPRIASHIVKTAQAAAVKSPSAPGVAAAAGAAPRPDAIPTAPMRRDFGTRFSFDTFRLSGKEERKKTSFVNPEHAEAILKRAPPSALEPRDPSKPPTREGLLAVIAYTSNGMLAAQINDALAGKKIPTLSADGNADLKEFADLVAETVSRLKPLPVDTVRRNTAIDAEGLARYGEGSTISISKLVSVTLNDGQVYTGGNVDFVYHPRKESGVVSIAALSEYKNENEGLLVPDQDRLWVVDKVEAAREGAGQGLDPENYPPRTIHLREV</sequence>
<organism evidence="1 2">
    <name type="scientific">Pseudoduganella namucuonensis</name>
    <dbReference type="NCBI Taxonomy" id="1035707"/>
    <lineage>
        <taxon>Bacteria</taxon>
        <taxon>Pseudomonadati</taxon>
        <taxon>Pseudomonadota</taxon>
        <taxon>Betaproteobacteria</taxon>
        <taxon>Burkholderiales</taxon>
        <taxon>Oxalobacteraceae</taxon>
        <taxon>Telluria group</taxon>
        <taxon>Pseudoduganella</taxon>
    </lineage>
</organism>
<reference evidence="2" key="1">
    <citation type="submission" date="2016-10" db="EMBL/GenBank/DDBJ databases">
        <authorList>
            <person name="Varghese N."/>
            <person name="Submissions S."/>
        </authorList>
    </citation>
    <scope>NUCLEOTIDE SEQUENCE [LARGE SCALE GENOMIC DNA]</scope>
    <source>
        <strain evidence="2">CGMCC 1.11014</strain>
    </source>
</reference>
<dbReference type="SUPFAM" id="SSF56399">
    <property type="entry name" value="ADP-ribosylation"/>
    <property type="match status" value="1"/>
</dbReference>
<proteinExistence type="predicted"/>
<evidence type="ECO:0000313" key="2">
    <source>
        <dbReference type="Proteomes" id="UP000199391"/>
    </source>
</evidence>
<dbReference type="EMBL" id="FPBO01000011">
    <property type="protein sequence ID" value="SFU83536.1"/>
    <property type="molecule type" value="Genomic_DNA"/>
</dbReference>
<dbReference type="STRING" id="1035707.SAMN05216552_101154"/>
<accession>A0A1I7JED5</accession>